<dbReference type="Proteomes" id="UP001341840">
    <property type="component" value="Unassembled WGS sequence"/>
</dbReference>
<dbReference type="EMBL" id="JASCZI010271904">
    <property type="protein sequence ID" value="MED6217228.1"/>
    <property type="molecule type" value="Genomic_DNA"/>
</dbReference>
<evidence type="ECO:0000313" key="2">
    <source>
        <dbReference type="EMBL" id="MED6217228.1"/>
    </source>
</evidence>
<feature type="compositionally biased region" description="Basic and acidic residues" evidence="1">
    <location>
        <begin position="86"/>
        <end position="96"/>
    </location>
</feature>
<keyword evidence="3" id="KW-1185">Reference proteome</keyword>
<comment type="caution">
    <text evidence="2">The sequence shown here is derived from an EMBL/GenBank/DDBJ whole genome shotgun (WGS) entry which is preliminary data.</text>
</comment>
<sequence length="274" mass="30755">MKITHVKKRGEAKPQRSDKGYVSKYRAIVIGLGYEQKSETKSIHNHKSKKQILIKSEAITIDNGRYDGKGGVRGEVLVEAELNLGNKERGDDSGKNKEKKKEKRGQERYWQTPISTMFEECNFKINGVIEAKLKANNGEEETGVSGDKWWRRSTDVNDGDGGGEQHAKKRKRSYDTTRVPLLPNPIIAQLQLPSKPDDGLDGFVFTATEANSQSSFPRASLKQQTRKKFINVTGAKRRSQENNKEHANKKVCIQENSTAEEGEGVTLQWAPNAQ</sequence>
<feature type="region of interest" description="Disordered" evidence="1">
    <location>
        <begin position="137"/>
        <end position="177"/>
    </location>
</feature>
<organism evidence="2 3">
    <name type="scientific">Stylosanthes scabra</name>
    <dbReference type="NCBI Taxonomy" id="79078"/>
    <lineage>
        <taxon>Eukaryota</taxon>
        <taxon>Viridiplantae</taxon>
        <taxon>Streptophyta</taxon>
        <taxon>Embryophyta</taxon>
        <taxon>Tracheophyta</taxon>
        <taxon>Spermatophyta</taxon>
        <taxon>Magnoliopsida</taxon>
        <taxon>eudicotyledons</taxon>
        <taxon>Gunneridae</taxon>
        <taxon>Pentapetalae</taxon>
        <taxon>rosids</taxon>
        <taxon>fabids</taxon>
        <taxon>Fabales</taxon>
        <taxon>Fabaceae</taxon>
        <taxon>Papilionoideae</taxon>
        <taxon>50 kb inversion clade</taxon>
        <taxon>dalbergioids sensu lato</taxon>
        <taxon>Dalbergieae</taxon>
        <taxon>Pterocarpus clade</taxon>
        <taxon>Stylosanthes</taxon>
    </lineage>
</organism>
<evidence type="ECO:0000313" key="3">
    <source>
        <dbReference type="Proteomes" id="UP001341840"/>
    </source>
</evidence>
<gene>
    <name evidence="2" type="ORF">PIB30_015788</name>
</gene>
<reference evidence="2 3" key="1">
    <citation type="journal article" date="2023" name="Plants (Basel)">
        <title>Bridging the Gap: Combining Genomics and Transcriptomics Approaches to Understand Stylosanthes scabra, an Orphan Legume from the Brazilian Caatinga.</title>
        <authorList>
            <person name="Ferreira-Neto J.R.C."/>
            <person name="da Silva M.D."/>
            <person name="Binneck E."/>
            <person name="de Melo N.F."/>
            <person name="da Silva R.H."/>
            <person name="de Melo A.L.T.M."/>
            <person name="Pandolfi V."/>
            <person name="Bustamante F.O."/>
            <person name="Brasileiro-Vidal A.C."/>
            <person name="Benko-Iseppon A.M."/>
        </authorList>
    </citation>
    <scope>NUCLEOTIDE SEQUENCE [LARGE SCALE GENOMIC DNA]</scope>
    <source>
        <tissue evidence="2">Leaves</tissue>
    </source>
</reference>
<proteinExistence type="predicted"/>
<accession>A0ABU6Z7F5</accession>
<name>A0ABU6Z7F5_9FABA</name>
<feature type="region of interest" description="Disordered" evidence="1">
    <location>
        <begin position="82"/>
        <end position="109"/>
    </location>
</feature>
<protein>
    <submittedName>
        <fullName evidence="2">Uncharacterized protein</fullName>
    </submittedName>
</protein>
<evidence type="ECO:0000256" key="1">
    <source>
        <dbReference type="SAM" id="MobiDB-lite"/>
    </source>
</evidence>
<feature type="compositionally biased region" description="Basic and acidic residues" evidence="1">
    <location>
        <begin position="238"/>
        <end position="248"/>
    </location>
</feature>
<feature type="region of interest" description="Disordered" evidence="1">
    <location>
        <begin position="233"/>
        <end position="274"/>
    </location>
</feature>